<keyword evidence="8" id="KW-1185">Reference proteome</keyword>
<comment type="caution">
    <text evidence="7">The sequence shown here is derived from an EMBL/GenBank/DDBJ whole genome shotgun (WGS) entry which is preliminary data.</text>
</comment>
<dbReference type="InterPro" id="IPR034122">
    <property type="entry name" value="Retropepsin-like_bacterial"/>
</dbReference>
<evidence type="ECO:0000313" key="8">
    <source>
        <dbReference type="Proteomes" id="UP001184150"/>
    </source>
</evidence>
<feature type="region of interest" description="Disordered" evidence="4">
    <location>
        <begin position="331"/>
        <end position="355"/>
    </location>
</feature>
<feature type="compositionally biased region" description="Pro residues" evidence="4">
    <location>
        <begin position="596"/>
        <end position="606"/>
    </location>
</feature>
<evidence type="ECO:0000259" key="6">
    <source>
        <dbReference type="PROSITE" id="PS50175"/>
    </source>
</evidence>
<dbReference type="SMART" id="SM00028">
    <property type="entry name" value="TPR"/>
    <property type="match status" value="3"/>
</dbReference>
<feature type="chain" id="PRO_5047218634" evidence="5">
    <location>
        <begin position="26"/>
        <end position="619"/>
    </location>
</feature>
<dbReference type="Proteomes" id="UP001184150">
    <property type="component" value="Unassembled WGS sequence"/>
</dbReference>
<evidence type="ECO:0000313" key="7">
    <source>
        <dbReference type="EMBL" id="MDR6511146.1"/>
    </source>
</evidence>
<keyword evidence="3" id="KW-0802">TPR repeat</keyword>
<dbReference type="InterPro" id="IPR050498">
    <property type="entry name" value="Ycf3"/>
</dbReference>
<dbReference type="EMBL" id="JAVDRD010000004">
    <property type="protein sequence ID" value="MDR6511146.1"/>
    <property type="molecule type" value="Genomic_DNA"/>
</dbReference>
<evidence type="ECO:0000256" key="3">
    <source>
        <dbReference type="ARBA" id="ARBA00022803"/>
    </source>
</evidence>
<protein>
    <submittedName>
        <fullName evidence="7">Aspartyl protease/regulator of sirC expression with transglutaminase-like and TPR domain</fullName>
    </submittedName>
</protein>
<reference evidence="7 8" key="1">
    <citation type="submission" date="2023-07" db="EMBL/GenBank/DDBJ databases">
        <title>Sorghum-associated microbial communities from plants grown in Nebraska, USA.</title>
        <authorList>
            <person name="Schachtman D."/>
        </authorList>
    </citation>
    <scope>NUCLEOTIDE SEQUENCE [LARGE SCALE GENOMIC DNA]</scope>
    <source>
        <strain evidence="7 8">DS1027</strain>
    </source>
</reference>
<keyword evidence="1" id="KW-0677">Repeat</keyword>
<dbReference type="InterPro" id="IPR019734">
    <property type="entry name" value="TPR_rpt"/>
</dbReference>
<feature type="compositionally biased region" description="Acidic residues" evidence="4">
    <location>
        <begin position="610"/>
        <end position="619"/>
    </location>
</feature>
<dbReference type="RefSeq" id="WP_309805098.1">
    <property type="nucleotide sequence ID" value="NZ_JAVDRD010000004.1"/>
</dbReference>
<organism evidence="7 8">
    <name type="scientific">Novosphingobium capsulatum</name>
    <dbReference type="NCBI Taxonomy" id="13688"/>
    <lineage>
        <taxon>Bacteria</taxon>
        <taxon>Pseudomonadati</taxon>
        <taxon>Pseudomonadota</taxon>
        <taxon>Alphaproteobacteria</taxon>
        <taxon>Sphingomonadales</taxon>
        <taxon>Sphingomonadaceae</taxon>
        <taxon>Novosphingobium</taxon>
    </lineage>
</organism>
<accession>A0ABU1MMA1</accession>
<dbReference type="SUPFAM" id="SSF50630">
    <property type="entry name" value="Acid proteases"/>
    <property type="match status" value="2"/>
</dbReference>
<dbReference type="PANTHER" id="PTHR44858">
    <property type="entry name" value="TETRATRICOPEPTIDE REPEAT PROTEIN 6"/>
    <property type="match status" value="1"/>
</dbReference>
<feature type="domain" description="Peptidase A2" evidence="6">
    <location>
        <begin position="202"/>
        <end position="288"/>
    </location>
</feature>
<dbReference type="CDD" id="cd05483">
    <property type="entry name" value="retropepsin_like_bacteria"/>
    <property type="match status" value="1"/>
</dbReference>
<dbReference type="Pfam" id="PF14559">
    <property type="entry name" value="TPR_19"/>
    <property type="match status" value="1"/>
</dbReference>
<dbReference type="PROSITE" id="PS00141">
    <property type="entry name" value="ASP_PROTEASE"/>
    <property type="match status" value="1"/>
</dbReference>
<evidence type="ECO:0000256" key="1">
    <source>
        <dbReference type="ARBA" id="ARBA00022737"/>
    </source>
</evidence>
<keyword evidence="2" id="KW-0378">Hydrolase</keyword>
<dbReference type="PROSITE" id="PS50175">
    <property type="entry name" value="ASP_PROT_RETROV"/>
    <property type="match status" value="1"/>
</dbReference>
<dbReference type="InterPro" id="IPR001969">
    <property type="entry name" value="Aspartic_peptidase_AS"/>
</dbReference>
<feature type="signal peptide" evidence="5">
    <location>
        <begin position="1"/>
        <end position="25"/>
    </location>
</feature>
<name>A0ABU1MMA1_9SPHN</name>
<proteinExistence type="predicted"/>
<dbReference type="InterPro" id="IPR021109">
    <property type="entry name" value="Peptidase_aspartic_dom_sf"/>
</dbReference>
<keyword evidence="5" id="KW-0732">Signal</keyword>
<evidence type="ECO:0000256" key="2">
    <source>
        <dbReference type="ARBA" id="ARBA00022801"/>
    </source>
</evidence>
<dbReference type="Gene3D" id="1.25.40.10">
    <property type="entry name" value="Tetratricopeptide repeat domain"/>
    <property type="match status" value="2"/>
</dbReference>
<dbReference type="SUPFAM" id="SSF48452">
    <property type="entry name" value="TPR-like"/>
    <property type="match status" value="2"/>
</dbReference>
<dbReference type="InterPro" id="IPR001995">
    <property type="entry name" value="Peptidase_A2_cat"/>
</dbReference>
<sequence length="619" mass="65903">MNRVLLTSLGLLVAVSGLAAPAAHAEGANKCKVGLIAKLPVVMENTRASVPVTVNGKETRVWLDSGAFFNFMPKARAVELGLRTEPLPMGFYMTGIGGTVTPELAQVRDFGIVGVTLHNVQFLVGGSDAGNGFLGANLLGVQTTEFDLAKGVVNLFQERGCDGISLAYWGKGMSVGEARVFRPTDEHDYHIIVEVMINGQSMHALLDTGAPTTLLGRRAAERAGIDMSAPDVVNSMRMGGIGMKRRESWIVRTKTISIGGEEIRNSPIRVIDDADDDRSSDMILGVDFLLSHHIIVSRAQRLMFLTYNGGPIFSATTDGEIGRLATRAENMGKAETTADPKTADEFAGRASGRMDRGDTAGAVADFSEALRLAPTRADLLEHRANAYLRSGKLDLARQDLDAGLAIRPTDHRLLTRRAQLRLATGDRAGARADTDAAAAHLPPGSLDVMQVVNLYERLGAADRGLALIDAVVALHRDDSVYPSLLNARSWNRALANADLDRALKDSDLAIKKAGPQPAMLDTRALVQYRRKAYAAAIADETTALASNPRLAAALFVRGLARDASGDATGGAADLAAARAIAPRIDRRYRAYGLIAPPAPHAAPAKPPAGDADEAEDEDE</sequence>
<dbReference type="PANTHER" id="PTHR44858:SF1">
    <property type="entry name" value="UDP-N-ACETYLGLUCOSAMINE--PEPTIDE N-ACETYLGLUCOSAMINYLTRANSFERASE SPINDLY-RELATED"/>
    <property type="match status" value="1"/>
</dbReference>
<evidence type="ECO:0000256" key="4">
    <source>
        <dbReference type="SAM" id="MobiDB-lite"/>
    </source>
</evidence>
<gene>
    <name evidence="7" type="ORF">J2792_002018</name>
</gene>
<evidence type="ECO:0000256" key="5">
    <source>
        <dbReference type="SAM" id="SignalP"/>
    </source>
</evidence>
<dbReference type="Pfam" id="PF13650">
    <property type="entry name" value="Asp_protease_2"/>
    <property type="match status" value="2"/>
</dbReference>
<dbReference type="InterPro" id="IPR011990">
    <property type="entry name" value="TPR-like_helical_dom_sf"/>
</dbReference>
<dbReference type="Gene3D" id="2.40.70.10">
    <property type="entry name" value="Acid Proteases"/>
    <property type="match status" value="2"/>
</dbReference>
<feature type="region of interest" description="Disordered" evidence="4">
    <location>
        <begin position="595"/>
        <end position="619"/>
    </location>
</feature>